<feature type="compositionally biased region" description="Basic and acidic residues" evidence="5">
    <location>
        <begin position="1"/>
        <end position="16"/>
    </location>
</feature>
<keyword evidence="4" id="KW-0788">Thiol protease</keyword>
<dbReference type="InterPro" id="IPR038765">
    <property type="entry name" value="Papain-like_cys_pep_sf"/>
</dbReference>
<evidence type="ECO:0000259" key="6">
    <source>
        <dbReference type="PROSITE" id="PS51935"/>
    </source>
</evidence>
<proteinExistence type="inferred from homology"/>
<dbReference type="EMBL" id="CP106793">
    <property type="protein sequence ID" value="UXY23840.1"/>
    <property type="molecule type" value="Genomic_DNA"/>
</dbReference>
<dbReference type="InterPro" id="IPR000064">
    <property type="entry name" value="NLP_P60_dom"/>
</dbReference>
<gene>
    <name evidence="7" type="ORF">N8I84_37950</name>
</gene>
<feature type="domain" description="NlpC/P60" evidence="6">
    <location>
        <begin position="410"/>
        <end position="528"/>
    </location>
</feature>
<dbReference type="Pfam" id="PF00877">
    <property type="entry name" value="NLPC_P60"/>
    <property type="match status" value="1"/>
</dbReference>
<dbReference type="PROSITE" id="PS51935">
    <property type="entry name" value="NLPC_P60"/>
    <property type="match status" value="1"/>
</dbReference>
<dbReference type="Proteomes" id="UP001061298">
    <property type="component" value="Chromosome"/>
</dbReference>
<keyword evidence="2" id="KW-0645">Protease</keyword>
<dbReference type="PANTHER" id="PTHR47359:SF3">
    <property type="entry name" value="NLP_P60 DOMAIN-CONTAINING PROTEIN-RELATED"/>
    <property type="match status" value="1"/>
</dbReference>
<feature type="compositionally biased region" description="Basic and acidic residues" evidence="5">
    <location>
        <begin position="105"/>
        <end position="122"/>
    </location>
</feature>
<feature type="region of interest" description="Disordered" evidence="5">
    <location>
        <begin position="80"/>
        <end position="225"/>
    </location>
</feature>
<keyword evidence="8" id="KW-1185">Reference proteome</keyword>
<feature type="compositionally biased region" description="Low complexity" evidence="5">
    <location>
        <begin position="281"/>
        <end position="297"/>
    </location>
</feature>
<evidence type="ECO:0000256" key="5">
    <source>
        <dbReference type="SAM" id="MobiDB-lite"/>
    </source>
</evidence>
<evidence type="ECO:0000313" key="7">
    <source>
        <dbReference type="EMBL" id="UXY23840.1"/>
    </source>
</evidence>
<dbReference type="RefSeq" id="WP_263234050.1">
    <property type="nucleotide sequence ID" value="NZ_CP106793.1"/>
</dbReference>
<evidence type="ECO:0000256" key="4">
    <source>
        <dbReference type="ARBA" id="ARBA00022807"/>
    </source>
</evidence>
<dbReference type="SUPFAM" id="SSF54001">
    <property type="entry name" value="Cysteine proteinases"/>
    <property type="match status" value="1"/>
</dbReference>
<dbReference type="Gene3D" id="3.90.1720.10">
    <property type="entry name" value="endopeptidase domain like (from Nostoc punctiforme)"/>
    <property type="match status" value="1"/>
</dbReference>
<feature type="compositionally biased region" description="Polar residues" evidence="5">
    <location>
        <begin position="28"/>
        <end position="41"/>
    </location>
</feature>
<sequence>MAQRDSEGPSRDEVQRRIQSLYDRAETATGNFNATRAMSTGTRRRTDPALGRQRRRSDPALDDVAREWFDAARAKLGPTVPAVLPTDRMPDGAAGDRPVIPARRPGKELPALERANPDRPVRELTAGPASGSDRTVRELTAGPVAELTAGPTATLPDAPASWQETPRALPGAPAESGRSTPTTAKERSRRKLAAAREMLDRHAAQQGPAGGGWGTPQALGDGGQAWQRGQTAGVAAVLPGTSPAADLALTAVPSAVGPSPIAPSLDTSTALAVPAPPATTPSPATSTAFAVPAPSATEPVPTATNAFAVPAPPATEPVPTATTAFAVPAPPATEPAFAMPAPPATEPAFAMPAPPATAPVPAASMPLNGPDALAATTPLAATAPGAVPAPVAPTLPVADAFVGLPDTGYGTKAAKALAFARAQIGKPCVWGATGPDSYDASGLIQAAWKAAGVVLPRTAPDQAAMGTPVSLTALQPGDLVFFHDGAGHVGICTGNGMMIHAPGPGAYIREESLHYADQSAIHGAVRPA</sequence>
<evidence type="ECO:0000313" key="8">
    <source>
        <dbReference type="Proteomes" id="UP001061298"/>
    </source>
</evidence>
<evidence type="ECO:0000256" key="3">
    <source>
        <dbReference type="ARBA" id="ARBA00022801"/>
    </source>
</evidence>
<organism evidence="7 8">
    <name type="scientific">Streptomyces cynarae</name>
    <dbReference type="NCBI Taxonomy" id="2981134"/>
    <lineage>
        <taxon>Bacteria</taxon>
        <taxon>Bacillati</taxon>
        <taxon>Actinomycetota</taxon>
        <taxon>Actinomycetes</taxon>
        <taxon>Kitasatosporales</taxon>
        <taxon>Streptomycetaceae</taxon>
        <taxon>Streptomyces</taxon>
    </lineage>
</organism>
<name>A0ABY6EAV9_9ACTN</name>
<feature type="region of interest" description="Disordered" evidence="5">
    <location>
        <begin position="272"/>
        <end position="315"/>
    </location>
</feature>
<evidence type="ECO:0000256" key="1">
    <source>
        <dbReference type="ARBA" id="ARBA00007074"/>
    </source>
</evidence>
<comment type="similarity">
    <text evidence="1">Belongs to the peptidase C40 family.</text>
</comment>
<accession>A0ABY6EAV9</accession>
<reference evidence="7" key="1">
    <citation type="submission" date="2022-10" db="EMBL/GenBank/DDBJ databases">
        <authorList>
            <person name="Mo P."/>
        </authorList>
    </citation>
    <scope>NUCLEOTIDE SEQUENCE</scope>
    <source>
        <strain evidence="7">HUAS 13-4</strain>
    </source>
</reference>
<dbReference type="InterPro" id="IPR051794">
    <property type="entry name" value="PG_Endopeptidase_C40"/>
</dbReference>
<protein>
    <submittedName>
        <fullName evidence="7">NlpC/P60 family protein</fullName>
    </submittedName>
</protein>
<feature type="region of interest" description="Disordered" evidence="5">
    <location>
        <begin position="1"/>
        <end position="62"/>
    </location>
</feature>
<evidence type="ECO:0000256" key="2">
    <source>
        <dbReference type="ARBA" id="ARBA00022670"/>
    </source>
</evidence>
<keyword evidence="3" id="KW-0378">Hydrolase</keyword>
<dbReference type="PANTHER" id="PTHR47359">
    <property type="entry name" value="PEPTIDOGLYCAN DL-ENDOPEPTIDASE CWLO"/>
    <property type="match status" value="1"/>
</dbReference>
<dbReference type="PRINTS" id="PR01217">
    <property type="entry name" value="PRICHEXTENSN"/>
</dbReference>